<proteinExistence type="predicted"/>
<dbReference type="Proteomes" id="UP000236000">
    <property type="component" value="Unassembled WGS sequence"/>
</dbReference>
<organism evidence="2 3">
    <name type="scientific">Akkermansia muciniphila</name>
    <dbReference type="NCBI Taxonomy" id="239935"/>
    <lineage>
        <taxon>Bacteria</taxon>
        <taxon>Pseudomonadati</taxon>
        <taxon>Verrucomicrobiota</taxon>
        <taxon>Verrucomicrobiia</taxon>
        <taxon>Verrucomicrobiales</taxon>
        <taxon>Akkermansiaceae</taxon>
        <taxon>Akkermansia</taxon>
    </lineage>
</organism>
<dbReference type="AlphaFoldDB" id="A0A2N8HAT7"/>
<feature type="compositionally biased region" description="Basic residues" evidence="1">
    <location>
        <begin position="53"/>
        <end position="62"/>
    </location>
</feature>
<comment type="caution">
    <text evidence="2">The sequence shown here is derived from an EMBL/GenBank/DDBJ whole genome shotgun (WGS) entry which is preliminary data.</text>
</comment>
<evidence type="ECO:0000256" key="1">
    <source>
        <dbReference type="SAM" id="MobiDB-lite"/>
    </source>
</evidence>
<reference evidence="2 3" key="1">
    <citation type="journal article" date="2017" name="BMC Genomics">
        <title>Genome sequencing of 39 Akkermansia muciniphila isolates reveals its population structure, genomic and functional diverisity, and global distribution in mammalian gut microbiotas.</title>
        <authorList>
            <person name="Guo X."/>
            <person name="Li S."/>
            <person name="Zhang J."/>
            <person name="Wu F."/>
            <person name="Li X."/>
            <person name="Wu D."/>
            <person name="Zhang M."/>
            <person name="Ou Z."/>
            <person name="Jie Z."/>
            <person name="Yan Q."/>
            <person name="Li P."/>
            <person name="Yi J."/>
            <person name="Peng Y."/>
        </authorList>
    </citation>
    <scope>NUCLEOTIDE SEQUENCE [LARGE SCALE GENOMIC DNA]</scope>
    <source>
        <strain evidence="2 3">GP24</strain>
    </source>
</reference>
<feature type="region of interest" description="Disordered" evidence="1">
    <location>
        <begin position="1"/>
        <end position="62"/>
    </location>
</feature>
<name>A0A2N8HAT7_9BACT</name>
<evidence type="ECO:0000313" key="3">
    <source>
        <dbReference type="Proteomes" id="UP000236000"/>
    </source>
</evidence>
<evidence type="ECO:0000313" key="2">
    <source>
        <dbReference type="EMBL" id="PNC16968.1"/>
    </source>
</evidence>
<sequence>MPRALPRRPAPPGAGAIPGPGAACRGPSGGAPRPGLPGGAARGNSSLRPPKLPGRRRPPPAG</sequence>
<feature type="compositionally biased region" description="Low complexity" evidence="1">
    <location>
        <begin position="13"/>
        <end position="33"/>
    </location>
</feature>
<dbReference type="EMBL" id="PJKA01000013">
    <property type="protein sequence ID" value="PNC16968.1"/>
    <property type="molecule type" value="Genomic_DNA"/>
</dbReference>
<accession>A0A2N8HAT7</accession>
<gene>
    <name evidence="2" type="ORF">CXU22_09960</name>
</gene>
<protein>
    <submittedName>
        <fullName evidence="2">Uncharacterized protein</fullName>
    </submittedName>
</protein>